<name>A0A4U6QC44_9ACTN</name>
<dbReference type="InterPro" id="IPR009963">
    <property type="entry name" value="DUF1490"/>
</dbReference>
<keyword evidence="4" id="KW-1185">Reference proteome</keyword>
<dbReference type="Proteomes" id="UP000306985">
    <property type="component" value="Unassembled WGS sequence"/>
</dbReference>
<feature type="region of interest" description="Disordered" evidence="1">
    <location>
        <begin position="72"/>
        <end position="93"/>
    </location>
</feature>
<evidence type="ECO:0000313" key="3">
    <source>
        <dbReference type="EMBL" id="TKV57677.1"/>
    </source>
</evidence>
<dbReference type="EMBL" id="SZZH01000004">
    <property type="protein sequence ID" value="TKV57677.1"/>
    <property type="molecule type" value="Genomic_DNA"/>
</dbReference>
<comment type="caution">
    <text evidence="3">The sequence shown here is derived from an EMBL/GenBank/DDBJ whole genome shotgun (WGS) entry which is preliminary data.</text>
</comment>
<feature type="chain" id="PRO_5020581597" evidence="2">
    <location>
        <begin position="22"/>
        <end position="93"/>
    </location>
</feature>
<organism evidence="3 4">
    <name type="scientific">Nakamurella flava</name>
    <dbReference type="NCBI Taxonomy" id="2576308"/>
    <lineage>
        <taxon>Bacteria</taxon>
        <taxon>Bacillati</taxon>
        <taxon>Actinomycetota</taxon>
        <taxon>Actinomycetes</taxon>
        <taxon>Nakamurellales</taxon>
        <taxon>Nakamurellaceae</taxon>
        <taxon>Nakamurella</taxon>
    </lineage>
</organism>
<feature type="signal peptide" evidence="2">
    <location>
        <begin position="1"/>
        <end position="21"/>
    </location>
</feature>
<protein>
    <submittedName>
        <fullName evidence="3">DUF1490 family protein</fullName>
    </submittedName>
</protein>
<evidence type="ECO:0000256" key="1">
    <source>
        <dbReference type="SAM" id="MobiDB-lite"/>
    </source>
</evidence>
<dbReference type="RefSeq" id="WP_137450761.1">
    <property type="nucleotide sequence ID" value="NZ_SZZH01000004.1"/>
</dbReference>
<dbReference type="OrthoDB" id="3579065at2"/>
<evidence type="ECO:0000256" key="2">
    <source>
        <dbReference type="SAM" id="SignalP"/>
    </source>
</evidence>
<keyword evidence="2" id="KW-0732">Signal</keyword>
<gene>
    <name evidence="3" type="ORF">FDO65_16115</name>
</gene>
<reference evidence="3 4" key="1">
    <citation type="submission" date="2019-05" db="EMBL/GenBank/DDBJ databases">
        <title>Nakamurella sp. N5BH11, whole genome shotgun sequence.</title>
        <authorList>
            <person name="Tuo L."/>
        </authorList>
    </citation>
    <scope>NUCLEOTIDE SEQUENCE [LARGE SCALE GENOMIC DNA]</scope>
    <source>
        <strain evidence="3 4">N5BH11</strain>
    </source>
</reference>
<accession>A0A4U6QC44</accession>
<proteinExistence type="predicted"/>
<dbReference type="AlphaFoldDB" id="A0A4U6QC44"/>
<sequence length="93" mass="9378">MVAGHLLARAATLVVTGVAGAAVFDRLKAASTGRAVRRGAVAVTAAAMAGKRKVETGAENLRLSAGDIAAEAREKIGEEARPPAADAGHDHDH</sequence>
<dbReference type="Pfam" id="PF07371">
    <property type="entry name" value="DUF1490"/>
    <property type="match status" value="1"/>
</dbReference>
<evidence type="ECO:0000313" key="4">
    <source>
        <dbReference type="Proteomes" id="UP000306985"/>
    </source>
</evidence>